<comment type="caution">
    <text evidence="1">The sequence shown here is derived from an EMBL/GenBank/DDBJ whole genome shotgun (WGS) entry which is preliminary data.</text>
</comment>
<gene>
    <name evidence="1" type="ORF">A6K76_06735</name>
</gene>
<dbReference type="EMBL" id="MATO01000015">
    <property type="protein sequence ID" value="OCS92572.1"/>
    <property type="molecule type" value="Genomic_DNA"/>
</dbReference>
<evidence type="ECO:0000313" key="1">
    <source>
        <dbReference type="EMBL" id="OCS92572.1"/>
    </source>
</evidence>
<name>A0A1C0YZI2_9BACL</name>
<dbReference type="Proteomes" id="UP000093482">
    <property type="component" value="Unassembled WGS sequence"/>
</dbReference>
<keyword evidence="2" id="KW-1185">Reference proteome</keyword>
<dbReference type="RefSeq" id="WP_066462465.1">
    <property type="nucleotide sequence ID" value="NZ_MATO01000015.1"/>
</dbReference>
<dbReference type="InterPro" id="IPR045397">
    <property type="entry name" value="TumE-like"/>
</dbReference>
<dbReference type="AlphaFoldDB" id="A0A1C0YZI2"/>
<protein>
    <submittedName>
        <fullName evidence="1">Uncharacterized protein</fullName>
    </submittedName>
</protein>
<sequence length="197" mass="23879">MSQQYITQRQIDEKSIKITDLHSLGRYDKIIHYRNQLTKYISEISHTLSIESSQNGLLFELYRQENPIKIENKLFAVYLICNPIPTLKREKPNGLVIEQDLSFIQMQEVLLYDVRTKELYCFEYSYHYSVWDYNENKEIYYFRYDKDILLSNPPKKSIHHLHVVTKKPHFESPIVNLQKFLEVIVHNWNMKEQRLDY</sequence>
<evidence type="ECO:0000313" key="2">
    <source>
        <dbReference type="Proteomes" id="UP000093482"/>
    </source>
</evidence>
<dbReference type="Pfam" id="PF20126">
    <property type="entry name" value="TumE"/>
    <property type="match status" value="1"/>
</dbReference>
<proteinExistence type="predicted"/>
<reference evidence="1 2" key="1">
    <citation type="submission" date="2016-07" db="EMBL/GenBank/DDBJ databases">
        <title>Caryophanon latum genome sequencing.</title>
        <authorList>
            <person name="Verma A."/>
            <person name="Pal Y."/>
            <person name="Krishnamurthi S."/>
        </authorList>
    </citation>
    <scope>NUCLEOTIDE SEQUENCE [LARGE SCALE GENOMIC DNA]</scope>
    <source>
        <strain evidence="1 2">DSM 14151</strain>
    </source>
</reference>
<organism evidence="1 2">
    <name type="scientific">Caryophanon latum</name>
    <dbReference type="NCBI Taxonomy" id="33977"/>
    <lineage>
        <taxon>Bacteria</taxon>
        <taxon>Bacillati</taxon>
        <taxon>Bacillota</taxon>
        <taxon>Bacilli</taxon>
        <taxon>Bacillales</taxon>
        <taxon>Caryophanaceae</taxon>
        <taxon>Caryophanon</taxon>
    </lineage>
</organism>
<accession>A0A1C0YZI2</accession>